<evidence type="ECO:0000256" key="3">
    <source>
        <dbReference type="ARBA" id="ARBA00022833"/>
    </source>
</evidence>
<dbReference type="PROSITE" id="PS50178">
    <property type="entry name" value="ZF_FYVE"/>
    <property type="match status" value="1"/>
</dbReference>
<evidence type="ECO:0000259" key="6">
    <source>
        <dbReference type="PROSITE" id="PS50178"/>
    </source>
</evidence>
<dbReference type="Gene3D" id="3.30.40.10">
    <property type="entry name" value="Zinc/RING finger domain, C3HC4 (zinc finger)"/>
    <property type="match status" value="1"/>
</dbReference>
<feature type="compositionally biased region" description="Basic and acidic residues" evidence="5">
    <location>
        <begin position="1"/>
        <end position="12"/>
    </location>
</feature>
<dbReference type="AlphaFoldDB" id="A0A6A4V8F0"/>
<feature type="domain" description="FYVE-type" evidence="6">
    <location>
        <begin position="60"/>
        <end position="111"/>
    </location>
</feature>
<dbReference type="SMART" id="SM00064">
    <property type="entry name" value="FYVE"/>
    <property type="match status" value="1"/>
</dbReference>
<evidence type="ECO:0000256" key="1">
    <source>
        <dbReference type="ARBA" id="ARBA00022723"/>
    </source>
</evidence>
<name>A0A6A4V8F0_AMPAM</name>
<protein>
    <submittedName>
        <fullName evidence="7">Zinc finger FYVE domain-containing protein 21</fullName>
    </submittedName>
</protein>
<sequence>MADGICREDDNRGAGNKKLTKSKSGLRIIPINNTARSPFELKEPTWSPDKENPECSNGKCGQKFDFLKRRHHCRRCGQIFCAQCCQTRVMLPRMCFVDPVRQCFRCSDITNAENVFFNSSLKLLTNGAQFDVSSPERPVLCQTAVTSDHRFIRFEPTQGQAPPERVEVARILSTEVTQSTIEYAPGQTLPEAVVVLYRVPGSVEERQVRLSAGPHVNDWRLSANWIVALERALELVYEGRQPSQH</sequence>
<dbReference type="InterPro" id="IPR013083">
    <property type="entry name" value="Znf_RING/FYVE/PHD"/>
</dbReference>
<dbReference type="PANTHER" id="PTHR39490">
    <property type="entry name" value="ARRESTIN DOMAIN-CONTAINING PROTEIN D"/>
    <property type="match status" value="1"/>
</dbReference>
<dbReference type="Proteomes" id="UP000440578">
    <property type="component" value="Unassembled WGS sequence"/>
</dbReference>
<dbReference type="SUPFAM" id="SSF57903">
    <property type="entry name" value="FYVE/PHD zinc finger"/>
    <property type="match status" value="1"/>
</dbReference>
<dbReference type="InterPro" id="IPR017455">
    <property type="entry name" value="Znf_FYVE-rel"/>
</dbReference>
<dbReference type="EMBL" id="VIIS01002189">
    <property type="protein sequence ID" value="KAF0287461.1"/>
    <property type="molecule type" value="Genomic_DNA"/>
</dbReference>
<dbReference type="PANTHER" id="PTHR39490:SF8">
    <property type="entry name" value="ZINC FINGER FYVE DOMAIN-CONTAINING PROTEIN 21"/>
    <property type="match status" value="1"/>
</dbReference>
<proteinExistence type="predicted"/>
<evidence type="ECO:0000256" key="2">
    <source>
        <dbReference type="ARBA" id="ARBA00022771"/>
    </source>
</evidence>
<organism evidence="7 9">
    <name type="scientific">Amphibalanus amphitrite</name>
    <name type="common">Striped barnacle</name>
    <name type="synonym">Balanus amphitrite</name>
    <dbReference type="NCBI Taxonomy" id="1232801"/>
    <lineage>
        <taxon>Eukaryota</taxon>
        <taxon>Metazoa</taxon>
        <taxon>Ecdysozoa</taxon>
        <taxon>Arthropoda</taxon>
        <taxon>Crustacea</taxon>
        <taxon>Multicrustacea</taxon>
        <taxon>Cirripedia</taxon>
        <taxon>Thoracica</taxon>
        <taxon>Thoracicalcarea</taxon>
        <taxon>Balanomorpha</taxon>
        <taxon>Balanoidea</taxon>
        <taxon>Balanidae</taxon>
        <taxon>Amphibalaninae</taxon>
        <taxon>Amphibalanus</taxon>
    </lineage>
</organism>
<keyword evidence="2 4" id="KW-0863">Zinc-finger</keyword>
<dbReference type="InterPro" id="IPR052113">
    <property type="entry name" value="FYVE-type_Zinc_Finger"/>
</dbReference>
<dbReference type="Pfam" id="PF01363">
    <property type="entry name" value="FYVE"/>
    <property type="match status" value="1"/>
</dbReference>
<evidence type="ECO:0000313" key="7">
    <source>
        <dbReference type="EMBL" id="KAF0287460.1"/>
    </source>
</evidence>
<dbReference type="CDD" id="cd15727">
    <property type="entry name" value="FYVE_ZF21"/>
    <property type="match status" value="1"/>
</dbReference>
<dbReference type="EMBL" id="VIIS01001753">
    <property type="protein sequence ID" value="KAF0293305.1"/>
    <property type="molecule type" value="Genomic_DNA"/>
</dbReference>
<gene>
    <name evidence="7" type="primary">Zfyve21_2</name>
    <name evidence="8" type="synonym">Zfyve21_5</name>
    <name evidence="8" type="ORF">FJT64_000885</name>
    <name evidence="7" type="ORF">FJT64_014114</name>
</gene>
<dbReference type="InterPro" id="IPR038632">
    <property type="entry name" value="ZFYVE21_C_sf"/>
</dbReference>
<dbReference type="InterPro" id="IPR032031">
    <property type="entry name" value="ZFYVE21_C"/>
</dbReference>
<dbReference type="Gene3D" id="2.30.29.160">
    <property type="entry name" value="Zinc finger FYVE domain-containing protein 21, C-terminal"/>
    <property type="match status" value="1"/>
</dbReference>
<dbReference type="EMBL" id="VIIS01001753">
    <property type="protein sequence ID" value="KAF0293304.1"/>
    <property type="molecule type" value="Genomic_DNA"/>
</dbReference>
<evidence type="ECO:0000313" key="9">
    <source>
        <dbReference type="Proteomes" id="UP000440578"/>
    </source>
</evidence>
<reference evidence="7 9" key="1">
    <citation type="submission" date="2019-07" db="EMBL/GenBank/DDBJ databases">
        <title>Draft genome assembly of a fouling barnacle, Amphibalanus amphitrite (Darwin, 1854): The first reference genome for Thecostraca.</title>
        <authorList>
            <person name="Kim W."/>
        </authorList>
    </citation>
    <scope>NUCLEOTIDE SEQUENCE [LARGE SCALE GENOMIC DNA]</scope>
    <source>
        <strain evidence="7">SNU_AA5</strain>
        <tissue evidence="7">Soma without cirri and trophi</tissue>
    </source>
</reference>
<accession>A0A6A4V8F0</accession>
<evidence type="ECO:0000256" key="4">
    <source>
        <dbReference type="PROSITE-ProRule" id="PRU00091"/>
    </source>
</evidence>
<dbReference type="Pfam" id="PF16696">
    <property type="entry name" value="ZFYVE21_C"/>
    <property type="match status" value="1"/>
</dbReference>
<keyword evidence="1" id="KW-0479">Metal-binding</keyword>
<dbReference type="InterPro" id="IPR000306">
    <property type="entry name" value="Znf_FYVE"/>
</dbReference>
<dbReference type="EMBL" id="VIIS01002189">
    <property type="protein sequence ID" value="KAF0287459.1"/>
    <property type="molecule type" value="Genomic_DNA"/>
</dbReference>
<feature type="region of interest" description="Disordered" evidence="5">
    <location>
        <begin position="1"/>
        <end position="21"/>
    </location>
</feature>
<dbReference type="InterPro" id="IPR011011">
    <property type="entry name" value="Znf_FYVE_PHD"/>
</dbReference>
<comment type="caution">
    <text evidence="7">The sequence shown here is derived from an EMBL/GenBank/DDBJ whole genome shotgun (WGS) entry which is preliminary data.</text>
</comment>
<dbReference type="EMBL" id="VIIS01001753">
    <property type="protein sequence ID" value="KAF0293306.1"/>
    <property type="molecule type" value="Genomic_DNA"/>
</dbReference>
<dbReference type="EMBL" id="VIIS01002189">
    <property type="protein sequence ID" value="KAF0287460.1"/>
    <property type="molecule type" value="Genomic_DNA"/>
</dbReference>
<evidence type="ECO:0000256" key="5">
    <source>
        <dbReference type="SAM" id="MobiDB-lite"/>
    </source>
</evidence>
<dbReference type="GO" id="GO:0008270">
    <property type="term" value="F:zinc ion binding"/>
    <property type="evidence" value="ECO:0007669"/>
    <property type="project" value="UniProtKB-KW"/>
</dbReference>
<evidence type="ECO:0000313" key="8">
    <source>
        <dbReference type="EMBL" id="KAF0293304.1"/>
    </source>
</evidence>
<keyword evidence="9" id="KW-1185">Reference proteome</keyword>
<dbReference type="OrthoDB" id="10018316at2759"/>
<keyword evidence="3" id="KW-0862">Zinc</keyword>